<dbReference type="GO" id="GO:0016706">
    <property type="term" value="F:2-oxoglutarate-dependent dioxygenase activity"/>
    <property type="evidence" value="ECO:0007669"/>
    <property type="project" value="UniProtKB-ARBA"/>
</dbReference>
<dbReference type="Pfam" id="PF05721">
    <property type="entry name" value="PhyH"/>
    <property type="match status" value="1"/>
</dbReference>
<dbReference type="InterPro" id="IPR008775">
    <property type="entry name" value="Phytyl_CoA_dOase-like"/>
</dbReference>
<dbReference type="STRING" id="454136.NIES2119_23025"/>
<dbReference type="AlphaFoldDB" id="A0A1U7IAD7"/>
<dbReference type="SUPFAM" id="SSF51197">
    <property type="entry name" value="Clavaminate synthase-like"/>
    <property type="match status" value="1"/>
</dbReference>
<keyword evidence="1" id="KW-0479">Metal-binding</keyword>
<dbReference type="PANTHER" id="PTHR20883:SF15">
    <property type="entry name" value="PHYTANOYL-COA DIOXYGENASE DOMAIN-CONTAINING PROTEIN 1"/>
    <property type="match status" value="1"/>
</dbReference>
<gene>
    <name evidence="3" type="ORF">NIES2119_23025</name>
</gene>
<evidence type="ECO:0008006" key="5">
    <source>
        <dbReference type="Google" id="ProtNLM"/>
    </source>
</evidence>
<dbReference type="RefSeq" id="WP_073595842.1">
    <property type="nucleotide sequence ID" value="NZ_MRCE01000029.1"/>
</dbReference>
<dbReference type="GO" id="GO:0005506">
    <property type="term" value="F:iron ion binding"/>
    <property type="evidence" value="ECO:0007669"/>
    <property type="project" value="UniProtKB-ARBA"/>
</dbReference>
<dbReference type="Gene3D" id="2.60.120.620">
    <property type="entry name" value="q2cbj1_9rhob like domain"/>
    <property type="match status" value="1"/>
</dbReference>
<dbReference type="EMBL" id="MRCE01000029">
    <property type="protein sequence ID" value="OKH33454.1"/>
    <property type="molecule type" value="Genomic_DNA"/>
</dbReference>
<evidence type="ECO:0000313" key="3">
    <source>
        <dbReference type="EMBL" id="OKH33454.1"/>
    </source>
</evidence>
<evidence type="ECO:0000256" key="1">
    <source>
        <dbReference type="ARBA" id="ARBA00022723"/>
    </source>
</evidence>
<dbReference type="PANTHER" id="PTHR20883">
    <property type="entry name" value="PHYTANOYL-COA DIOXYGENASE DOMAIN CONTAINING 1"/>
    <property type="match status" value="1"/>
</dbReference>
<comment type="caution">
    <text evidence="3">The sequence shown here is derived from an EMBL/GenBank/DDBJ whole genome shotgun (WGS) entry which is preliminary data.</text>
</comment>
<evidence type="ECO:0000256" key="2">
    <source>
        <dbReference type="ARBA" id="ARBA00023004"/>
    </source>
</evidence>
<keyword evidence="2" id="KW-0408">Iron</keyword>
<name>A0A1U7IAD7_9CYAN</name>
<organism evidence="3 4">
    <name type="scientific">[Phormidium ambiguum] IAM M-71</name>
    <dbReference type="NCBI Taxonomy" id="454136"/>
    <lineage>
        <taxon>Bacteria</taxon>
        <taxon>Bacillati</taxon>
        <taxon>Cyanobacteriota</taxon>
        <taxon>Cyanophyceae</taxon>
        <taxon>Oscillatoriophycideae</taxon>
        <taxon>Aerosakkonematales</taxon>
        <taxon>Aerosakkonemataceae</taxon>
        <taxon>Floridanema</taxon>
    </lineage>
</organism>
<proteinExistence type="predicted"/>
<sequence length="314" mass="36494">MLDSIPKIQQLNLPWIDSPFFALLLAQSNLDEETKQQVKHFADNGYLIIDTEIPNFDRLAEQIINNLQSHYIDPGRILDAWKFNDNVKTIATAPKILSILKTLYQREPIPFQTLNFPKGTEQCTHSDAIHFHSVPAGYMCGVWVALEDIDLNNGPVHYYPGSHKLPVFDLSNFGISGSYQKHAYQHYSVYEDFIKSLISYYQLKKVDICIRKGQALIWAANLLHGGSSILDRTRSRHSQVTHYYFDNCLYYTALLSDPFLKRIYVKEVTNIATGKVVQNYYNDREYKGQEIMFWKWRKKWSEIKKLLGLLKFNG</sequence>
<dbReference type="Proteomes" id="UP000185860">
    <property type="component" value="Unassembled WGS sequence"/>
</dbReference>
<accession>A0A1U7IAD7</accession>
<evidence type="ECO:0000313" key="4">
    <source>
        <dbReference type="Proteomes" id="UP000185860"/>
    </source>
</evidence>
<protein>
    <recommendedName>
        <fullName evidence="5">Phytanoyl-CoA dioxygenase</fullName>
    </recommendedName>
</protein>
<reference evidence="3 4" key="1">
    <citation type="submission" date="2016-11" db="EMBL/GenBank/DDBJ databases">
        <title>Draft Genome Sequences of Nine Cyanobacterial Strains from Diverse Habitats.</title>
        <authorList>
            <person name="Zhu T."/>
            <person name="Hou S."/>
            <person name="Lu X."/>
            <person name="Hess W.R."/>
        </authorList>
    </citation>
    <scope>NUCLEOTIDE SEQUENCE [LARGE SCALE GENOMIC DNA]</scope>
    <source>
        <strain evidence="3 4">IAM M-71</strain>
    </source>
</reference>
<dbReference type="OrthoDB" id="547161at2"/>